<evidence type="ECO:0000313" key="2">
    <source>
        <dbReference type="EMBL" id="CEK95767.1"/>
    </source>
</evidence>
<accession>A0A0B7BS86</accession>
<dbReference type="EMBL" id="HACG01048902">
    <property type="protein sequence ID" value="CEK95767.1"/>
    <property type="molecule type" value="Transcribed_RNA"/>
</dbReference>
<proteinExistence type="predicted"/>
<feature type="compositionally biased region" description="Basic and acidic residues" evidence="1">
    <location>
        <begin position="1"/>
        <end position="20"/>
    </location>
</feature>
<feature type="non-terminal residue" evidence="2">
    <location>
        <position position="1"/>
    </location>
</feature>
<sequence>ESEDTVPEKSEDGLCRKGSEDTVPADQGGEHFSGKKNEDSLLDKKSLPETKREANNPKKRNADNFSEKKGGKNTPRSKKQNKKHK</sequence>
<evidence type="ECO:0000256" key="1">
    <source>
        <dbReference type="SAM" id="MobiDB-lite"/>
    </source>
</evidence>
<feature type="compositionally biased region" description="Basic and acidic residues" evidence="1">
    <location>
        <begin position="28"/>
        <end position="70"/>
    </location>
</feature>
<reference evidence="2" key="1">
    <citation type="submission" date="2014-12" db="EMBL/GenBank/DDBJ databases">
        <title>Insight into the proteome of Arion vulgaris.</title>
        <authorList>
            <person name="Aradska J."/>
            <person name="Bulat T."/>
            <person name="Smidak R."/>
            <person name="Sarate P."/>
            <person name="Gangsoo J."/>
            <person name="Sialana F."/>
            <person name="Bilban M."/>
            <person name="Lubec G."/>
        </authorList>
    </citation>
    <scope>NUCLEOTIDE SEQUENCE</scope>
    <source>
        <tissue evidence="2">Skin</tissue>
    </source>
</reference>
<feature type="region of interest" description="Disordered" evidence="1">
    <location>
        <begin position="1"/>
        <end position="85"/>
    </location>
</feature>
<organism evidence="2">
    <name type="scientific">Arion vulgaris</name>
    <dbReference type="NCBI Taxonomy" id="1028688"/>
    <lineage>
        <taxon>Eukaryota</taxon>
        <taxon>Metazoa</taxon>
        <taxon>Spiralia</taxon>
        <taxon>Lophotrochozoa</taxon>
        <taxon>Mollusca</taxon>
        <taxon>Gastropoda</taxon>
        <taxon>Heterobranchia</taxon>
        <taxon>Euthyneura</taxon>
        <taxon>Panpulmonata</taxon>
        <taxon>Eupulmonata</taxon>
        <taxon>Stylommatophora</taxon>
        <taxon>Helicina</taxon>
        <taxon>Arionoidea</taxon>
        <taxon>Arionidae</taxon>
        <taxon>Arion</taxon>
    </lineage>
</organism>
<gene>
    <name evidence="2" type="primary">ORF208598</name>
</gene>
<feature type="compositionally biased region" description="Basic residues" evidence="1">
    <location>
        <begin position="75"/>
        <end position="85"/>
    </location>
</feature>
<protein>
    <submittedName>
        <fullName evidence="2">Uncharacterized protein</fullName>
    </submittedName>
</protein>
<dbReference type="AlphaFoldDB" id="A0A0B7BS86"/>
<name>A0A0B7BS86_9EUPU</name>